<dbReference type="EMBL" id="CP048209">
    <property type="protein sequence ID" value="QHT62940.1"/>
    <property type="molecule type" value="Genomic_DNA"/>
</dbReference>
<keyword evidence="3" id="KW-1185">Reference proteome</keyword>
<dbReference type="InterPro" id="IPR024775">
    <property type="entry name" value="DinB-like"/>
</dbReference>
<dbReference type="KEGG" id="plyc:GXP70_25250"/>
<gene>
    <name evidence="2" type="ORF">GXP70_25250</name>
</gene>
<proteinExistence type="predicted"/>
<accession>A0A6C0G6B4</accession>
<dbReference type="AlphaFoldDB" id="A0A6C0G6B4"/>
<sequence length="164" mass="18679">MYDFIEAFRADLERYAPDRLVRIAKPGGWSLGQLHDHLIEVALEYLGHVAVCAQATEEQPSGKTEAGEGVFRRGGFPPIRIKLPDTPEFTPSNALSKDELLAGLDRVDRDMRAWEPRLAAVHPNMKVRHDGFGWLNAREWFDLIGMHFRHHLRQKAELEALTEA</sequence>
<protein>
    <submittedName>
        <fullName evidence="2">DinB family protein</fullName>
    </submittedName>
</protein>
<feature type="domain" description="DinB-like" evidence="1">
    <location>
        <begin position="8"/>
        <end position="154"/>
    </location>
</feature>
<evidence type="ECO:0000259" key="1">
    <source>
        <dbReference type="Pfam" id="PF12867"/>
    </source>
</evidence>
<dbReference type="Proteomes" id="UP000476064">
    <property type="component" value="Chromosome"/>
</dbReference>
<dbReference type="RefSeq" id="WP_162359370.1">
    <property type="nucleotide sequence ID" value="NZ_CP048209.1"/>
</dbReference>
<dbReference type="Pfam" id="PF12867">
    <property type="entry name" value="DinB_2"/>
    <property type="match status" value="1"/>
</dbReference>
<organism evidence="2 3">
    <name type="scientific">Paenibacillus lycopersici</name>
    <dbReference type="NCBI Taxonomy" id="2704462"/>
    <lineage>
        <taxon>Bacteria</taxon>
        <taxon>Bacillati</taxon>
        <taxon>Bacillota</taxon>
        <taxon>Bacilli</taxon>
        <taxon>Bacillales</taxon>
        <taxon>Paenibacillaceae</taxon>
        <taxon>Paenibacillus</taxon>
    </lineage>
</organism>
<evidence type="ECO:0000313" key="2">
    <source>
        <dbReference type="EMBL" id="QHT62940.1"/>
    </source>
</evidence>
<dbReference type="Gene3D" id="1.20.120.450">
    <property type="entry name" value="dinb family like domain"/>
    <property type="match status" value="1"/>
</dbReference>
<name>A0A6C0G6B4_9BACL</name>
<dbReference type="SUPFAM" id="SSF109854">
    <property type="entry name" value="DinB/YfiT-like putative metalloenzymes"/>
    <property type="match status" value="1"/>
</dbReference>
<evidence type="ECO:0000313" key="3">
    <source>
        <dbReference type="Proteomes" id="UP000476064"/>
    </source>
</evidence>
<dbReference type="InterPro" id="IPR034660">
    <property type="entry name" value="DinB/YfiT-like"/>
</dbReference>
<reference evidence="2 3" key="1">
    <citation type="submission" date="2020-01" db="EMBL/GenBank/DDBJ databases">
        <title>Paenibacillus sp. nov., isolated from tomato rhizosphere.</title>
        <authorList>
            <person name="Weon H.-Y."/>
            <person name="Lee S.A."/>
        </authorList>
    </citation>
    <scope>NUCLEOTIDE SEQUENCE [LARGE SCALE GENOMIC DNA]</scope>
    <source>
        <strain evidence="2 3">12200R-189</strain>
    </source>
</reference>